<reference evidence="2" key="1">
    <citation type="submission" date="2021-01" db="EMBL/GenBank/DDBJ databases">
        <authorList>
            <person name="Corre E."/>
            <person name="Pelletier E."/>
            <person name="Niang G."/>
            <person name="Scheremetjew M."/>
            <person name="Finn R."/>
            <person name="Kale V."/>
            <person name="Holt S."/>
            <person name="Cochrane G."/>
            <person name="Meng A."/>
            <person name="Brown T."/>
            <person name="Cohen L."/>
        </authorList>
    </citation>
    <scope>NUCLEOTIDE SEQUENCE</scope>
    <source>
        <strain evidence="2">CCMP3107</strain>
    </source>
</reference>
<protein>
    <submittedName>
        <fullName evidence="2">Uncharacterized protein</fullName>
    </submittedName>
</protein>
<organism evidence="2">
    <name type="scientific">Heterosigma akashiwo</name>
    <name type="common">Chromophytic alga</name>
    <name type="synonym">Heterosigma carterae</name>
    <dbReference type="NCBI Taxonomy" id="2829"/>
    <lineage>
        <taxon>Eukaryota</taxon>
        <taxon>Sar</taxon>
        <taxon>Stramenopiles</taxon>
        <taxon>Ochrophyta</taxon>
        <taxon>Raphidophyceae</taxon>
        <taxon>Chattonellales</taxon>
        <taxon>Chattonellaceae</taxon>
        <taxon>Heterosigma</taxon>
    </lineage>
</organism>
<evidence type="ECO:0000313" key="2">
    <source>
        <dbReference type="EMBL" id="CAE0638720.1"/>
    </source>
</evidence>
<feature type="region of interest" description="Disordered" evidence="1">
    <location>
        <begin position="93"/>
        <end position="121"/>
    </location>
</feature>
<name>A0A7S3Y242_HETAK</name>
<proteinExistence type="predicted"/>
<evidence type="ECO:0000256" key="1">
    <source>
        <dbReference type="SAM" id="MobiDB-lite"/>
    </source>
</evidence>
<gene>
    <name evidence="2" type="ORF">HAKA00212_LOCUS17505</name>
</gene>
<accession>A0A7S3Y242</accession>
<dbReference type="EMBL" id="HBIU01038264">
    <property type="protein sequence ID" value="CAE0638720.1"/>
    <property type="molecule type" value="Transcribed_RNA"/>
</dbReference>
<feature type="compositionally biased region" description="Basic and acidic residues" evidence="1">
    <location>
        <begin position="93"/>
        <end position="102"/>
    </location>
</feature>
<sequence length="121" mass="13383">MDFGLPTLKRHMKNLRQDYHLALPLRPPPKQPAPAALAAAPAHTVAAARSLPTPSPLRCCGPAHATAKKLPLSAGTRQLMLCLSLLSFLHRDRNRTSTELSRRRCKKNVPHTQQPPVFDNE</sequence>
<dbReference type="AlphaFoldDB" id="A0A7S3Y242"/>